<dbReference type="InterPro" id="IPR036013">
    <property type="entry name" value="Band_7/SPFH_dom_sf"/>
</dbReference>
<reference evidence="3 4" key="1">
    <citation type="journal article" date="2021" name="Nat. Commun.">
        <title>Reductive evolution and unique predatory mode in the CPR bacterium Vampirococcus lugosii.</title>
        <authorList>
            <person name="Moreira D."/>
            <person name="Zivanovic Y."/>
            <person name="Lopez-Archilla A.I."/>
            <person name="Iniesto M."/>
            <person name="Lopez-Garcia P."/>
        </authorList>
    </citation>
    <scope>NUCLEOTIDE SEQUENCE [LARGE SCALE GENOMIC DNA]</scope>
    <source>
        <strain evidence="3">Chiprana</strain>
    </source>
</reference>
<dbReference type="SUPFAM" id="SSF117892">
    <property type="entry name" value="Band 7/SPFH domain"/>
    <property type="match status" value="1"/>
</dbReference>
<dbReference type="InterPro" id="IPR050710">
    <property type="entry name" value="Band7/mec-2_domain"/>
</dbReference>
<dbReference type="RefSeq" id="WP_213349452.1">
    <property type="nucleotide sequence ID" value="NZ_JAEDAM010000048.1"/>
</dbReference>
<feature type="transmembrane region" description="Helical" evidence="1">
    <location>
        <begin position="6"/>
        <end position="26"/>
    </location>
</feature>
<dbReference type="PRINTS" id="PR00721">
    <property type="entry name" value="STOMATIN"/>
</dbReference>
<dbReference type="PANTHER" id="PTHR43327">
    <property type="entry name" value="STOMATIN-LIKE PROTEIN 2, MITOCHONDRIAL"/>
    <property type="match status" value="1"/>
</dbReference>
<proteinExistence type="predicted"/>
<evidence type="ECO:0000313" key="3">
    <source>
        <dbReference type="EMBL" id="MBS8122160.1"/>
    </source>
</evidence>
<keyword evidence="1" id="KW-0472">Membrane</keyword>
<name>A0ABS5QLU2_9BACT</name>
<dbReference type="PANTHER" id="PTHR43327:SF10">
    <property type="entry name" value="STOMATIN-LIKE PROTEIN 2, MITOCHONDRIAL"/>
    <property type="match status" value="1"/>
</dbReference>
<accession>A0ABS5QLU2</accession>
<evidence type="ECO:0000313" key="4">
    <source>
        <dbReference type="Proteomes" id="UP000680365"/>
    </source>
</evidence>
<dbReference type="InterPro" id="IPR001972">
    <property type="entry name" value="Stomatin_HflK_fam"/>
</dbReference>
<organism evidence="3 4">
    <name type="scientific">Candidatus Vampirococcus lugosii</name>
    <dbReference type="NCBI Taxonomy" id="2789015"/>
    <lineage>
        <taxon>Bacteria</taxon>
        <taxon>Candidatus Absconditibacteriota</taxon>
        <taxon>Vampirococcus</taxon>
    </lineage>
</organism>
<dbReference type="InterPro" id="IPR001107">
    <property type="entry name" value="Band_7"/>
</dbReference>
<comment type="caution">
    <text evidence="3">The sequence shown here is derived from an EMBL/GenBank/DDBJ whole genome shotgun (WGS) entry which is preliminary data.</text>
</comment>
<dbReference type="Gene3D" id="3.30.479.30">
    <property type="entry name" value="Band 7 domain"/>
    <property type="match status" value="1"/>
</dbReference>
<keyword evidence="4" id="KW-1185">Reference proteome</keyword>
<dbReference type="Pfam" id="PF01145">
    <property type="entry name" value="Band_7"/>
    <property type="match status" value="1"/>
</dbReference>
<evidence type="ECO:0000259" key="2">
    <source>
        <dbReference type="SMART" id="SM00244"/>
    </source>
</evidence>
<dbReference type="SMART" id="SM00244">
    <property type="entry name" value="PHB"/>
    <property type="match status" value="1"/>
</dbReference>
<dbReference type="EMBL" id="JAEDAM010000048">
    <property type="protein sequence ID" value="MBS8122160.1"/>
    <property type="molecule type" value="Genomic_DNA"/>
</dbReference>
<keyword evidence="1" id="KW-0812">Transmembrane</keyword>
<keyword evidence="1" id="KW-1133">Transmembrane helix</keyword>
<evidence type="ECO:0000256" key="1">
    <source>
        <dbReference type="SAM" id="Phobius"/>
    </source>
</evidence>
<dbReference type="Proteomes" id="UP000680365">
    <property type="component" value="Unassembled WGS sequence"/>
</dbReference>
<gene>
    <name evidence="3" type="ORF">VAMP_144n130</name>
</gene>
<feature type="domain" description="Band 7" evidence="2">
    <location>
        <begin position="21"/>
        <end position="178"/>
    </location>
</feature>
<protein>
    <submittedName>
        <fullName evidence="3">Peptidase</fullName>
    </submittedName>
</protein>
<sequence length="284" mass="31871">MNGLFVVSLLLIFLGFIIIFFTLVKVSPFEKGVKERLSKYHSTLQAGWHIIIPFIESVKKVDMRERVINTPAQNMITSDNAAVLVDSVIFTQIYDAKSSTYEIQDPILAVSSLGVTTLRGIIGTMTLDDILGDRQKINTYVQTNLAKETDKWGIRINKVEIQKIDPPKDLVDAMSKQKIAEQEKRAYVLTAEGKKQSYIIEAQGYKEKQILEAQGQAEAIERIAQARAKEIEYEASAAIAYFKDNAILKEQLRVAQNSLKDNSKFVIDSDIVNTIKGALSKIKI</sequence>